<evidence type="ECO:0000256" key="2">
    <source>
        <dbReference type="ARBA" id="ARBA00016337"/>
    </source>
</evidence>
<keyword evidence="5 10" id="KW-0479">Metal-binding</keyword>
<feature type="binding site" evidence="11">
    <location>
        <position position="165"/>
    </location>
    <ligand>
        <name>Mg(2+)</name>
        <dbReference type="ChEBI" id="CHEBI:18420"/>
    </ligand>
</feature>
<dbReference type="EC" id="2.7.1.180" evidence="1 10"/>
<dbReference type="Pfam" id="PF02424">
    <property type="entry name" value="ApbE"/>
    <property type="match status" value="1"/>
</dbReference>
<protein>
    <recommendedName>
        <fullName evidence="2 10">FAD:protein FMN transferase</fullName>
        <ecNumber evidence="1 10">2.7.1.180</ecNumber>
    </recommendedName>
    <alternativeName>
        <fullName evidence="8 10">Flavin transferase</fullName>
    </alternativeName>
</protein>
<evidence type="ECO:0000256" key="7">
    <source>
        <dbReference type="ARBA" id="ARBA00022842"/>
    </source>
</evidence>
<reference evidence="12" key="2">
    <citation type="journal article" date="2021" name="PeerJ">
        <title>Extensive microbial diversity within the chicken gut microbiome revealed by metagenomics and culture.</title>
        <authorList>
            <person name="Gilroy R."/>
            <person name="Ravi A."/>
            <person name="Getino M."/>
            <person name="Pursley I."/>
            <person name="Horton D.L."/>
            <person name="Alikhan N.F."/>
            <person name="Baker D."/>
            <person name="Gharbi K."/>
            <person name="Hall N."/>
            <person name="Watson M."/>
            <person name="Adriaenssens E.M."/>
            <person name="Foster-Nyarko E."/>
            <person name="Jarju S."/>
            <person name="Secka A."/>
            <person name="Antonio M."/>
            <person name="Oren A."/>
            <person name="Chaudhuri R.R."/>
            <person name="La Ragione R."/>
            <person name="Hildebrand F."/>
            <person name="Pallen M.J."/>
        </authorList>
    </citation>
    <scope>NUCLEOTIDE SEQUENCE</scope>
    <source>
        <strain evidence="12">18911</strain>
    </source>
</reference>
<dbReference type="InterPro" id="IPR003374">
    <property type="entry name" value="ApbE-like_sf"/>
</dbReference>
<dbReference type="PIRSF" id="PIRSF006268">
    <property type="entry name" value="ApbE"/>
    <property type="match status" value="1"/>
</dbReference>
<evidence type="ECO:0000256" key="6">
    <source>
        <dbReference type="ARBA" id="ARBA00022827"/>
    </source>
</evidence>
<comment type="cofactor">
    <cofactor evidence="11">
        <name>Mg(2+)</name>
        <dbReference type="ChEBI" id="CHEBI:18420"/>
    </cofactor>
    <cofactor evidence="11">
        <name>Mn(2+)</name>
        <dbReference type="ChEBI" id="CHEBI:29035"/>
    </cofactor>
    <text evidence="11">Magnesium. Can also use manganese.</text>
</comment>
<evidence type="ECO:0000256" key="8">
    <source>
        <dbReference type="ARBA" id="ARBA00031306"/>
    </source>
</evidence>
<evidence type="ECO:0000256" key="1">
    <source>
        <dbReference type="ARBA" id="ARBA00011955"/>
    </source>
</evidence>
<organism evidence="12 13">
    <name type="scientific">Candidatus Stercoripulliclostridium merdigallinarum</name>
    <dbReference type="NCBI Taxonomy" id="2840951"/>
    <lineage>
        <taxon>Bacteria</taxon>
        <taxon>Bacillati</taxon>
        <taxon>Bacillota</taxon>
        <taxon>Clostridia</taxon>
        <taxon>Eubacteriales</taxon>
        <taxon>Candidatus Stercoripulliclostridium</taxon>
    </lineage>
</organism>
<dbReference type="Gene3D" id="3.10.520.10">
    <property type="entry name" value="ApbE-like domains"/>
    <property type="match status" value="1"/>
</dbReference>
<evidence type="ECO:0000256" key="3">
    <source>
        <dbReference type="ARBA" id="ARBA00022630"/>
    </source>
</evidence>
<comment type="similarity">
    <text evidence="10">Belongs to the ApbE family.</text>
</comment>
<evidence type="ECO:0000256" key="10">
    <source>
        <dbReference type="PIRNR" id="PIRNR006268"/>
    </source>
</evidence>
<sequence>MTIILSIFSAILSVSCNLTDHDLTGNAFGSYFSIEYTGENRDDELRSVIDLLDHNFDTDGNGDVAKINSAPVNSAVTVNEYTFAALTLAFEVAEASGEAFTPAAFPLTELWGFAPNNFTGTATSVPSAERVSEVLNVVGIRHFSLDKANSTVTKLTDGAKLDLGGIGKGFAAETVRNMLGDKAKVIDFGATFHITDPVKVSIQNPRGDNLIASATVSNSSVATSGDYQRYYIFDGVRYHHIMGINGYPSGYGAADPVISATVTSPNAAVSDALSTAAMVLGNTVELETLLNKYNATAVLFTASAHYYIGDTPFIMN</sequence>
<dbReference type="PANTHER" id="PTHR30040">
    <property type="entry name" value="THIAMINE BIOSYNTHESIS LIPOPROTEIN APBE"/>
    <property type="match status" value="1"/>
</dbReference>
<dbReference type="Proteomes" id="UP000824094">
    <property type="component" value="Unassembled WGS sequence"/>
</dbReference>
<keyword evidence="7 10" id="KW-0460">Magnesium</keyword>
<dbReference type="GO" id="GO:0046872">
    <property type="term" value="F:metal ion binding"/>
    <property type="evidence" value="ECO:0007669"/>
    <property type="project" value="UniProtKB-UniRule"/>
</dbReference>
<feature type="binding site" evidence="11">
    <location>
        <position position="275"/>
    </location>
    <ligand>
        <name>Mg(2+)</name>
        <dbReference type="ChEBI" id="CHEBI:18420"/>
    </ligand>
</feature>
<dbReference type="InterPro" id="IPR024932">
    <property type="entry name" value="ApbE"/>
</dbReference>
<evidence type="ECO:0000313" key="13">
    <source>
        <dbReference type="Proteomes" id="UP000824094"/>
    </source>
</evidence>
<dbReference type="EMBL" id="DVNF01000001">
    <property type="protein sequence ID" value="HIU59756.1"/>
    <property type="molecule type" value="Genomic_DNA"/>
</dbReference>
<comment type="catalytic activity">
    <reaction evidence="9 10">
        <text>L-threonyl-[protein] + FAD = FMN-L-threonyl-[protein] + AMP + H(+)</text>
        <dbReference type="Rhea" id="RHEA:36847"/>
        <dbReference type="Rhea" id="RHEA-COMP:11060"/>
        <dbReference type="Rhea" id="RHEA-COMP:11061"/>
        <dbReference type="ChEBI" id="CHEBI:15378"/>
        <dbReference type="ChEBI" id="CHEBI:30013"/>
        <dbReference type="ChEBI" id="CHEBI:57692"/>
        <dbReference type="ChEBI" id="CHEBI:74257"/>
        <dbReference type="ChEBI" id="CHEBI:456215"/>
        <dbReference type="EC" id="2.7.1.180"/>
    </reaction>
</comment>
<keyword evidence="6 10" id="KW-0274">FAD</keyword>
<evidence type="ECO:0000256" key="5">
    <source>
        <dbReference type="ARBA" id="ARBA00022723"/>
    </source>
</evidence>
<gene>
    <name evidence="12" type="ORF">IAB05_00020</name>
</gene>
<evidence type="ECO:0000256" key="11">
    <source>
        <dbReference type="PIRSR" id="PIRSR006268-2"/>
    </source>
</evidence>
<keyword evidence="4 10" id="KW-0808">Transferase</keyword>
<dbReference type="PANTHER" id="PTHR30040:SF2">
    <property type="entry name" value="FAD:PROTEIN FMN TRANSFERASE"/>
    <property type="match status" value="1"/>
</dbReference>
<dbReference type="AlphaFoldDB" id="A0A9D1MGF6"/>
<dbReference type="GO" id="GO:0016740">
    <property type="term" value="F:transferase activity"/>
    <property type="evidence" value="ECO:0007669"/>
    <property type="project" value="UniProtKB-UniRule"/>
</dbReference>
<evidence type="ECO:0000313" key="12">
    <source>
        <dbReference type="EMBL" id="HIU59756.1"/>
    </source>
</evidence>
<proteinExistence type="inferred from homology"/>
<keyword evidence="3 10" id="KW-0285">Flavoprotein</keyword>
<accession>A0A9D1MGF6</accession>
<dbReference type="SUPFAM" id="SSF143631">
    <property type="entry name" value="ApbE-like"/>
    <property type="match status" value="1"/>
</dbReference>
<evidence type="ECO:0000256" key="4">
    <source>
        <dbReference type="ARBA" id="ARBA00022679"/>
    </source>
</evidence>
<reference evidence="12" key="1">
    <citation type="submission" date="2020-10" db="EMBL/GenBank/DDBJ databases">
        <authorList>
            <person name="Gilroy R."/>
        </authorList>
    </citation>
    <scope>NUCLEOTIDE SEQUENCE</scope>
    <source>
        <strain evidence="12">18911</strain>
    </source>
</reference>
<name>A0A9D1MGF6_9FIRM</name>
<evidence type="ECO:0000256" key="9">
    <source>
        <dbReference type="ARBA" id="ARBA00048540"/>
    </source>
</evidence>
<comment type="caution">
    <text evidence="12">The sequence shown here is derived from an EMBL/GenBank/DDBJ whole genome shotgun (WGS) entry which is preliminary data.</text>
</comment>
<feature type="binding site" evidence="11">
    <location>
        <position position="271"/>
    </location>
    <ligand>
        <name>Mg(2+)</name>
        <dbReference type="ChEBI" id="CHEBI:18420"/>
    </ligand>
</feature>